<keyword evidence="1" id="KW-0812">Transmembrane</keyword>
<dbReference type="PANTHER" id="PTHR13325:SF3">
    <property type="entry name" value="MEMBRANE-BOUND TRANSCRIPTION FACTOR SITE-2 PROTEASE"/>
    <property type="match status" value="1"/>
</dbReference>
<dbReference type="GO" id="GO:0004222">
    <property type="term" value="F:metalloendopeptidase activity"/>
    <property type="evidence" value="ECO:0007669"/>
    <property type="project" value="InterPro"/>
</dbReference>
<keyword evidence="2" id="KW-0732">Signal</keyword>
<name>A0A6A4Z0B5_APHAT</name>
<dbReference type="VEuPathDB" id="FungiDB:H257_02480"/>
<gene>
    <name evidence="3" type="ORF">AaE_015877</name>
</gene>
<dbReference type="GO" id="GO:1905897">
    <property type="term" value="P:regulation of response to endoplasmic reticulum stress"/>
    <property type="evidence" value="ECO:0007669"/>
    <property type="project" value="TreeGrafter"/>
</dbReference>
<reference evidence="3 4" key="1">
    <citation type="submission" date="2019-06" db="EMBL/GenBank/DDBJ databases">
        <title>Genomics analysis of Aphanomyces spp. identifies a new class of oomycete effector associated with host adaptation.</title>
        <authorList>
            <person name="Gaulin E."/>
        </authorList>
    </citation>
    <scope>NUCLEOTIDE SEQUENCE [LARGE SCALE GENOMIC DNA]</scope>
    <source>
        <strain evidence="3 4">E</strain>
    </source>
</reference>
<dbReference type="GO" id="GO:0031293">
    <property type="term" value="P:membrane protein intracellular domain proteolysis"/>
    <property type="evidence" value="ECO:0007669"/>
    <property type="project" value="TreeGrafter"/>
</dbReference>
<keyword evidence="1" id="KW-0472">Membrane</keyword>
<feature type="signal peptide" evidence="2">
    <location>
        <begin position="1"/>
        <end position="17"/>
    </location>
</feature>
<keyword evidence="1" id="KW-1133">Transmembrane helix</keyword>
<comment type="caution">
    <text evidence="3">The sequence shown here is derived from an EMBL/GenBank/DDBJ whole genome shotgun (WGS) entry which is preliminary data.</text>
</comment>
<evidence type="ECO:0000256" key="1">
    <source>
        <dbReference type="SAM" id="Phobius"/>
    </source>
</evidence>
<proteinExistence type="predicted"/>
<dbReference type="AlphaFoldDB" id="A0A6A4Z0B5"/>
<dbReference type="PANTHER" id="PTHR13325">
    <property type="entry name" value="PROTEASE M50 MEMBRANE-BOUND TRANSCRIPTION FACTOR SITE 2 PROTEASE"/>
    <property type="match status" value="1"/>
</dbReference>
<feature type="chain" id="PRO_5025469075" evidence="2">
    <location>
        <begin position="18"/>
        <end position="152"/>
    </location>
</feature>
<feature type="transmembrane region" description="Helical" evidence="1">
    <location>
        <begin position="125"/>
        <end position="147"/>
    </location>
</feature>
<dbReference type="GO" id="GO:0016020">
    <property type="term" value="C:membrane"/>
    <property type="evidence" value="ECO:0007669"/>
    <property type="project" value="InterPro"/>
</dbReference>
<evidence type="ECO:0000256" key="2">
    <source>
        <dbReference type="SAM" id="SignalP"/>
    </source>
</evidence>
<evidence type="ECO:0000313" key="4">
    <source>
        <dbReference type="Proteomes" id="UP000469452"/>
    </source>
</evidence>
<dbReference type="InterPro" id="IPR001193">
    <property type="entry name" value="MBTPS2"/>
</dbReference>
<dbReference type="GO" id="GO:0005737">
    <property type="term" value="C:cytoplasm"/>
    <property type="evidence" value="ECO:0007669"/>
    <property type="project" value="TreeGrafter"/>
</dbReference>
<accession>A0A6A4Z0B5</accession>
<evidence type="ECO:0000313" key="3">
    <source>
        <dbReference type="EMBL" id="KAF0702505.1"/>
    </source>
</evidence>
<dbReference type="EMBL" id="VJMI01021124">
    <property type="protein sequence ID" value="KAF0702505.1"/>
    <property type="molecule type" value="Genomic_DNA"/>
</dbReference>
<protein>
    <submittedName>
        <fullName evidence="3">Uncharacterized protein</fullName>
    </submittedName>
</protein>
<organism evidence="3 4">
    <name type="scientific">Aphanomyces astaci</name>
    <name type="common">Crayfish plague agent</name>
    <dbReference type="NCBI Taxonomy" id="112090"/>
    <lineage>
        <taxon>Eukaryota</taxon>
        <taxon>Sar</taxon>
        <taxon>Stramenopiles</taxon>
        <taxon>Oomycota</taxon>
        <taxon>Saprolegniomycetes</taxon>
        <taxon>Saprolegniales</taxon>
        <taxon>Verrucalvaceae</taxon>
        <taxon>Aphanomyces</taxon>
    </lineage>
</organism>
<dbReference type="Proteomes" id="UP000469452">
    <property type="component" value="Unassembled WGS sequence"/>
</dbReference>
<sequence>MSGWLLLLVLGWAVAYSVIYTSSQGNAAATDSNSLHVLPAYVSKEFTGLNERVFQLGRRHPIALKAWFTAGSVVAAVLMVGSTLYLIWNVMLLVAWRVVQVDVEAPLSSTSVMIPGVTMPLDAMWYLWIAIFLAASFVRHGHIHAILPNINI</sequence>
<feature type="transmembrane region" description="Helical" evidence="1">
    <location>
        <begin position="66"/>
        <end position="88"/>
    </location>
</feature>